<comment type="caution">
    <text evidence="1">The sequence shown here is derived from an EMBL/GenBank/DDBJ whole genome shotgun (WGS) entry which is preliminary data.</text>
</comment>
<protein>
    <submittedName>
        <fullName evidence="1">Uncharacterized protein</fullName>
    </submittedName>
</protein>
<evidence type="ECO:0000313" key="1">
    <source>
        <dbReference type="EMBL" id="OGD82983.1"/>
    </source>
</evidence>
<reference evidence="1 2" key="1">
    <citation type="journal article" date="2016" name="Nat. Commun.">
        <title>Thousands of microbial genomes shed light on interconnected biogeochemical processes in an aquifer system.</title>
        <authorList>
            <person name="Anantharaman K."/>
            <person name="Brown C.T."/>
            <person name="Hug L.A."/>
            <person name="Sharon I."/>
            <person name="Castelle C.J."/>
            <person name="Probst A.J."/>
            <person name="Thomas B.C."/>
            <person name="Singh A."/>
            <person name="Wilkins M.J."/>
            <person name="Karaoz U."/>
            <person name="Brodie E.L."/>
            <person name="Williams K.H."/>
            <person name="Hubbard S.S."/>
            <person name="Banfield J.F."/>
        </authorList>
    </citation>
    <scope>NUCLEOTIDE SEQUENCE [LARGE SCALE GENOMIC DNA]</scope>
</reference>
<dbReference type="Gene3D" id="3.40.50.450">
    <property type="match status" value="1"/>
</dbReference>
<evidence type="ECO:0000313" key="2">
    <source>
        <dbReference type="Proteomes" id="UP000179252"/>
    </source>
</evidence>
<accession>A0A1F5FTN5</accession>
<dbReference type="Proteomes" id="UP000179252">
    <property type="component" value="Unassembled WGS sequence"/>
</dbReference>
<gene>
    <name evidence="1" type="ORF">A2165_03885</name>
</gene>
<dbReference type="AlphaFoldDB" id="A0A1F5FTN5"/>
<proteinExistence type="predicted"/>
<sequence length="144" mass="16828">MKKVKYEYFVASSWRNRDKVIELVKKLRAKGKTVFSFFEGKKKVFGVFDPKVNPEEVMKRYESTKNWQQDPRIRKIFRIDFNALKNSQVFILLLPSGKSAHIEAGIAYGLGKKCILIGDQKEAESLYFIFDKMYLSIESFLKAI</sequence>
<name>A0A1F5FTN5_9BACT</name>
<organism evidence="1 2">
    <name type="scientific">Candidatus Curtissbacteria bacterium RBG_13_40_7</name>
    <dbReference type="NCBI Taxonomy" id="1797706"/>
    <lineage>
        <taxon>Bacteria</taxon>
        <taxon>Candidatus Curtissiibacteriota</taxon>
    </lineage>
</organism>
<dbReference type="SUPFAM" id="SSF52309">
    <property type="entry name" value="N-(deoxy)ribosyltransferase-like"/>
    <property type="match status" value="1"/>
</dbReference>
<dbReference type="EMBL" id="MFAU01000065">
    <property type="protein sequence ID" value="OGD82983.1"/>
    <property type="molecule type" value="Genomic_DNA"/>
</dbReference>